<proteinExistence type="predicted"/>
<comment type="caution">
    <text evidence="1">The sequence shown here is derived from an EMBL/GenBank/DDBJ whole genome shotgun (WGS) entry which is preliminary data.</text>
</comment>
<keyword evidence="2" id="KW-1185">Reference proteome</keyword>
<sequence>MAAYGESLVVGAYVSELVRDSLVHVYGTRLSGLHRSYSTSCFVWTGANFSDCWEDFIVGVGTQMTRLTSGQRFFVLYEKEFEIREGRPATTSGIVRNGALGSVLPAVVLSMLLLLDRALTESESCASTLYYIRVGSQSPTILTWGRIGRRGMSCFTLTLSLTCFNTGSSVMALLSPTGSHGHATGNRMICFLTGLVQSETISRSFQKD</sequence>
<dbReference type="EMBL" id="CM042064">
    <property type="protein sequence ID" value="KAI3664888.1"/>
    <property type="molecule type" value="Genomic_DNA"/>
</dbReference>
<reference evidence="1 2" key="2">
    <citation type="journal article" date="2022" name="Mol. Ecol. Resour.">
        <title>The genomes of chicory, endive, great burdock and yacon provide insights into Asteraceae paleo-polyploidization history and plant inulin production.</title>
        <authorList>
            <person name="Fan W."/>
            <person name="Wang S."/>
            <person name="Wang H."/>
            <person name="Wang A."/>
            <person name="Jiang F."/>
            <person name="Liu H."/>
            <person name="Zhao H."/>
            <person name="Xu D."/>
            <person name="Zhang Y."/>
        </authorList>
    </citation>
    <scope>NUCLEOTIDE SEQUENCE [LARGE SCALE GENOMIC DNA]</scope>
    <source>
        <strain evidence="2">cv. Niubang</strain>
    </source>
</reference>
<dbReference type="Proteomes" id="UP001055879">
    <property type="component" value="Linkage Group LG18"/>
</dbReference>
<accession>A0ACB8XD42</accession>
<evidence type="ECO:0000313" key="2">
    <source>
        <dbReference type="Proteomes" id="UP001055879"/>
    </source>
</evidence>
<evidence type="ECO:0000313" key="1">
    <source>
        <dbReference type="EMBL" id="KAI3664888.1"/>
    </source>
</evidence>
<organism evidence="1 2">
    <name type="scientific">Arctium lappa</name>
    <name type="common">Greater burdock</name>
    <name type="synonym">Lappa major</name>
    <dbReference type="NCBI Taxonomy" id="4217"/>
    <lineage>
        <taxon>Eukaryota</taxon>
        <taxon>Viridiplantae</taxon>
        <taxon>Streptophyta</taxon>
        <taxon>Embryophyta</taxon>
        <taxon>Tracheophyta</taxon>
        <taxon>Spermatophyta</taxon>
        <taxon>Magnoliopsida</taxon>
        <taxon>eudicotyledons</taxon>
        <taxon>Gunneridae</taxon>
        <taxon>Pentapetalae</taxon>
        <taxon>asterids</taxon>
        <taxon>campanulids</taxon>
        <taxon>Asterales</taxon>
        <taxon>Asteraceae</taxon>
        <taxon>Carduoideae</taxon>
        <taxon>Cardueae</taxon>
        <taxon>Arctiinae</taxon>
        <taxon>Arctium</taxon>
    </lineage>
</organism>
<reference evidence="2" key="1">
    <citation type="journal article" date="2022" name="Mol. Ecol. Resour.">
        <title>The genomes of chicory, endive, great burdock and yacon provide insights into Asteraceae palaeo-polyploidization history and plant inulin production.</title>
        <authorList>
            <person name="Fan W."/>
            <person name="Wang S."/>
            <person name="Wang H."/>
            <person name="Wang A."/>
            <person name="Jiang F."/>
            <person name="Liu H."/>
            <person name="Zhao H."/>
            <person name="Xu D."/>
            <person name="Zhang Y."/>
        </authorList>
    </citation>
    <scope>NUCLEOTIDE SEQUENCE [LARGE SCALE GENOMIC DNA]</scope>
    <source>
        <strain evidence="2">cv. Niubang</strain>
    </source>
</reference>
<name>A0ACB8XD42_ARCLA</name>
<gene>
    <name evidence="1" type="ORF">L6452_43499</name>
</gene>
<protein>
    <submittedName>
        <fullName evidence="1">Uncharacterized protein</fullName>
    </submittedName>
</protein>